<evidence type="ECO:0000256" key="1">
    <source>
        <dbReference type="ARBA" id="ARBA00001954"/>
    </source>
</evidence>
<dbReference type="InterPro" id="IPR003819">
    <property type="entry name" value="TauD/TfdA-like"/>
</dbReference>
<keyword evidence="3" id="KW-0408">Iron</keyword>
<evidence type="ECO:0000256" key="4">
    <source>
        <dbReference type="ARBA" id="ARBA00023194"/>
    </source>
</evidence>
<keyword evidence="2 6" id="KW-0560">Oxidoreductase</keyword>
<sequence length="323" mass="35820">MIAGVDLIRYGNGLGKIVMARPGGTLADLQPKQVMNVLAETGFLLFRGFGPGLEEFSDFVRTHSDKVTLDPARTFFGGNVAQKVDAGVEALGLHIENGNSPFVPTLTWFLCEKAARSGSQTTVCDGYAVWEKFSPQAKRAFKEQDIVFSRRVSEPMWKAFTQYQLTEAKDVDDITPDDVQSLATGPGHTTFRLDEDGYLTYAYRTRAVHSTLFGRRQSFANSILGPSYNYEPPKITFADGSDLPEWLWDEVRDVTESVTQEINWVDGDVVLVDNTRVMHGRRAVEDTDRSIYNSQSYAAAHLLNALGNQFGECTTEILPSVPA</sequence>
<dbReference type="Pfam" id="PF02668">
    <property type="entry name" value="TauD"/>
    <property type="match status" value="1"/>
</dbReference>
<dbReference type="PANTHER" id="PTHR10696">
    <property type="entry name" value="GAMMA-BUTYROBETAINE HYDROXYLASE-RELATED"/>
    <property type="match status" value="1"/>
</dbReference>
<proteinExistence type="predicted"/>
<dbReference type="InterPro" id="IPR050411">
    <property type="entry name" value="AlphaKG_dependent_hydroxylases"/>
</dbReference>
<feature type="domain" description="TauD/TfdA-like" evidence="5">
    <location>
        <begin position="28"/>
        <end position="291"/>
    </location>
</feature>
<name>A0ABW7YET9_STRCE</name>
<dbReference type="Gene3D" id="3.60.130.10">
    <property type="entry name" value="Clavaminate synthase-like"/>
    <property type="match status" value="1"/>
</dbReference>
<evidence type="ECO:0000313" key="6">
    <source>
        <dbReference type="EMBL" id="MFI5680921.1"/>
    </source>
</evidence>
<dbReference type="InterPro" id="IPR042098">
    <property type="entry name" value="TauD-like_sf"/>
</dbReference>
<dbReference type="SUPFAM" id="SSF51197">
    <property type="entry name" value="Clavaminate synthase-like"/>
    <property type="match status" value="1"/>
</dbReference>
<evidence type="ECO:0000256" key="3">
    <source>
        <dbReference type="ARBA" id="ARBA00023004"/>
    </source>
</evidence>
<keyword evidence="7" id="KW-1185">Reference proteome</keyword>
<dbReference type="Proteomes" id="UP001612415">
    <property type="component" value="Unassembled WGS sequence"/>
</dbReference>
<dbReference type="EC" id="1.14.11.-" evidence="6"/>
<evidence type="ECO:0000259" key="5">
    <source>
        <dbReference type="Pfam" id="PF02668"/>
    </source>
</evidence>
<organism evidence="6 7">
    <name type="scientific">Streptomyces cellulosae</name>
    <dbReference type="NCBI Taxonomy" id="1968"/>
    <lineage>
        <taxon>Bacteria</taxon>
        <taxon>Bacillati</taxon>
        <taxon>Actinomycetota</taxon>
        <taxon>Actinomycetes</taxon>
        <taxon>Kitasatosporales</taxon>
        <taxon>Streptomycetaceae</taxon>
        <taxon>Streptomyces</taxon>
    </lineage>
</organism>
<dbReference type="PANTHER" id="PTHR10696:SF56">
    <property type="entry name" value="TAUD_TFDA-LIKE DOMAIN-CONTAINING PROTEIN"/>
    <property type="match status" value="1"/>
</dbReference>
<keyword evidence="6" id="KW-0223">Dioxygenase</keyword>
<comment type="cofactor">
    <cofactor evidence="1">
        <name>Fe(2+)</name>
        <dbReference type="ChEBI" id="CHEBI:29033"/>
    </cofactor>
</comment>
<evidence type="ECO:0000313" key="7">
    <source>
        <dbReference type="Proteomes" id="UP001612415"/>
    </source>
</evidence>
<dbReference type="EMBL" id="JBITDC010000024">
    <property type="protein sequence ID" value="MFI5680921.1"/>
    <property type="molecule type" value="Genomic_DNA"/>
</dbReference>
<reference evidence="6 7" key="1">
    <citation type="submission" date="2024-10" db="EMBL/GenBank/DDBJ databases">
        <title>The Natural Products Discovery Center: Release of the First 8490 Sequenced Strains for Exploring Actinobacteria Biosynthetic Diversity.</title>
        <authorList>
            <person name="Kalkreuter E."/>
            <person name="Kautsar S.A."/>
            <person name="Yang D."/>
            <person name="Bader C.D."/>
            <person name="Teijaro C.N."/>
            <person name="Fluegel L."/>
            <person name="Davis C.M."/>
            <person name="Simpson J.R."/>
            <person name="Lauterbach L."/>
            <person name="Steele A.D."/>
            <person name="Gui C."/>
            <person name="Meng S."/>
            <person name="Li G."/>
            <person name="Viehrig K."/>
            <person name="Ye F."/>
            <person name="Su P."/>
            <person name="Kiefer A.F."/>
            <person name="Nichols A."/>
            <person name="Cepeda A.J."/>
            <person name="Yan W."/>
            <person name="Fan B."/>
            <person name="Jiang Y."/>
            <person name="Adhikari A."/>
            <person name="Zheng C.-J."/>
            <person name="Schuster L."/>
            <person name="Cowan T.M."/>
            <person name="Smanski M.J."/>
            <person name="Chevrette M.G."/>
            <person name="De Carvalho L.P.S."/>
            <person name="Shen B."/>
        </authorList>
    </citation>
    <scope>NUCLEOTIDE SEQUENCE [LARGE SCALE GENOMIC DNA]</scope>
    <source>
        <strain evidence="6 7">NPDC051599</strain>
    </source>
</reference>
<comment type="caution">
    <text evidence="6">The sequence shown here is derived from an EMBL/GenBank/DDBJ whole genome shotgun (WGS) entry which is preliminary data.</text>
</comment>
<dbReference type="GO" id="GO:0051213">
    <property type="term" value="F:dioxygenase activity"/>
    <property type="evidence" value="ECO:0007669"/>
    <property type="project" value="UniProtKB-KW"/>
</dbReference>
<protein>
    <submittedName>
        <fullName evidence="6">TauD/TfdA family dioxygenase</fullName>
        <ecNumber evidence="6">1.14.11.-</ecNumber>
    </submittedName>
</protein>
<dbReference type="RefSeq" id="WP_398661280.1">
    <property type="nucleotide sequence ID" value="NZ_JBITDC010000024.1"/>
</dbReference>
<accession>A0ABW7YET9</accession>
<gene>
    <name evidence="6" type="ORF">ACIA8P_41030</name>
</gene>
<evidence type="ECO:0000256" key="2">
    <source>
        <dbReference type="ARBA" id="ARBA00023002"/>
    </source>
</evidence>
<keyword evidence="4" id="KW-0045">Antibiotic biosynthesis</keyword>